<reference evidence="3 4" key="1">
    <citation type="submission" date="2020-04" db="EMBL/GenBank/DDBJ databases">
        <authorList>
            <person name="Klaysubun C."/>
            <person name="Duangmal K."/>
            <person name="Lipun K."/>
        </authorList>
    </citation>
    <scope>NUCLEOTIDE SEQUENCE [LARGE SCALE GENOMIC DNA]</scope>
    <source>
        <strain evidence="3 4">JCM 11839</strain>
    </source>
</reference>
<dbReference type="EMBL" id="JAAXKY010000027">
    <property type="protein sequence ID" value="NMH77633.1"/>
    <property type="molecule type" value="Genomic_DNA"/>
</dbReference>
<protein>
    <submittedName>
        <fullName evidence="3">Uncharacterized protein</fullName>
    </submittedName>
</protein>
<feature type="compositionally biased region" description="Pro residues" evidence="1">
    <location>
        <begin position="89"/>
        <end position="101"/>
    </location>
</feature>
<sequence>MLKKAGIVVATAAAGVLALAPLAFATGTDDRGDGTSISVEDRSVERNQVNQCSFEQDATATGLLGPILSLPSQSQQGNCVNVGDGSTYRPPPPPGPGPGPGPGGESEIVYSSIPDDLPVQVPSLGFQATGTSEFGDHVGLESGAGSVLESVEVVLVSWACESGNWVSDNCVTTPGATFDHPITVNVYAVENSGAVPAPGPLLASRTEVSSIPYRPSADPVNCIGANAGQWFDPSDSTCHDGFVHRVTIDFTGTTVLPAEVIWTVAFNTTTFGPNPIGPQPCFTSPDNCDYNWLNVGAETFPGAPFAGTDINPDAAFLDSDYAPTYCDGGAGGTGFLRYDSAPGCWSGNIPLGEITARTG</sequence>
<proteinExistence type="predicted"/>
<name>A0ABX1REH5_9PSEU</name>
<comment type="caution">
    <text evidence="3">The sequence shown here is derived from an EMBL/GenBank/DDBJ whole genome shotgun (WGS) entry which is preliminary data.</text>
</comment>
<feature type="region of interest" description="Disordered" evidence="1">
    <location>
        <begin position="74"/>
        <end position="106"/>
    </location>
</feature>
<organism evidence="3 4">
    <name type="scientific">Pseudonocardia xinjiangensis</name>
    <dbReference type="NCBI Taxonomy" id="75289"/>
    <lineage>
        <taxon>Bacteria</taxon>
        <taxon>Bacillati</taxon>
        <taxon>Actinomycetota</taxon>
        <taxon>Actinomycetes</taxon>
        <taxon>Pseudonocardiales</taxon>
        <taxon>Pseudonocardiaceae</taxon>
        <taxon>Pseudonocardia</taxon>
    </lineage>
</organism>
<dbReference type="Proteomes" id="UP001296706">
    <property type="component" value="Unassembled WGS sequence"/>
</dbReference>
<feature type="chain" id="PRO_5047386593" evidence="2">
    <location>
        <begin position="26"/>
        <end position="359"/>
    </location>
</feature>
<evidence type="ECO:0000313" key="4">
    <source>
        <dbReference type="Proteomes" id="UP001296706"/>
    </source>
</evidence>
<keyword evidence="2" id="KW-0732">Signal</keyword>
<evidence type="ECO:0000256" key="2">
    <source>
        <dbReference type="SAM" id="SignalP"/>
    </source>
</evidence>
<evidence type="ECO:0000313" key="3">
    <source>
        <dbReference type="EMBL" id="NMH77633.1"/>
    </source>
</evidence>
<evidence type="ECO:0000256" key="1">
    <source>
        <dbReference type="SAM" id="MobiDB-lite"/>
    </source>
</evidence>
<dbReference type="RefSeq" id="WP_169395678.1">
    <property type="nucleotide sequence ID" value="NZ_BAAAJH010000004.1"/>
</dbReference>
<gene>
    <name evidence="3" type="ORF">HF577_11125</name>
</gene>
<keyword evidence="4" id="KW-1185">Reference proteome</keyword>
<accession>A0ABX1REH5</accession>
<feature type="signal peptide" evidence="2">
    <location>
        <begin position="1"/>
        <end position="25"/>
    </location>
</feature>